<dbReference type="Pfam" id="PF02104">
    <property type="entry name" value="SURF1"/>
    <property type="match status" value="1"/>
</dbReference>
<keyword evidence="5 6" id="KW-0472">Membrane</keyword>
<evidence type="ECO:0000256" key="4">
    <source>
        <dbReference type="ARBA" id="ARBA00022989"/>
    </source>
</evidence>
<proteinExistence type="inferred from homology"/>
<organism evidence="7 8">
    <name type="scientific">Parvularcula marina</name>
    <dbReference type="NCBI Taxonomy" id="2292771"/>
    <lineage>
        <taxon>Bacteria</taxon>
        <taxon>Pseudomonadati</taxon>
        <taxon>Pseudomonadota</taxon>
        <taxon>Alphaproteobacteria</taxon>
        <taxon>Parvularculales</taxon>
        <taxon>Parvularculaceae</taxon>
        <taxon>Parvularcula</taxon>
    </lineage>
</organism>
<accession>A0A371RHG0</accession>
<evidence type="ECO:0000313" key="8">
    <source>
        <dbReference type="Proteomes" id="UP000264589"/>
    </source>
</evidence>
<dbReference type="CDD" id="cd06662">
    <property type="entry name" value="SURF1"/>
    <property type="match status" value="1"/>
</dbReference>
<evidence type="ECO:0000256" key="3">
    <source>
        <dbReference type="ARBA" id="ARBA00022692"/>
    </source>
</evidence>
<dbReference type="PANTHER" id="PTHR23427">
    <property type="entry name" value="SURFEIT LOCUS PROTEIN"/>
    <property type="match status" value="1"/>
</dbReference>
<evidence type="ECO:0000256" key="6">
    <source>
        <dbReference type="RuleBase" id="RU363076"/>
    </source>
</evidence>
<dbReference type="InterPro" id="IPR045214">
    <property type="entry name" value="Surf1/Surf4"/>
</dbReference>
<evidence type="ECO:0000256" key="5">
    <source>
        <dbReference type="ARBA" id="ARBA00023136"/>
    </source>
</evidence>
<dbReference type="PANTHER" id="PTHR23427:SF2">
    <property type="entry name" value="SURFEIT LOCUS PROTEIN 1"/>
    <property type="match status" value="1"/>
</dbReference>
<evidence type="ECO:0000256" key="2">
    <source>
        <dbReference type="ARBA" id="ARBA00007165"/>
    </source>
</evidence>
<sequence length="236" mass="26168">MNPLRRPVLTAMVLAAVIVLVSLGTWQVKRLHWKEDLIATVEARMSAEPVSLAELFEMPPEAREWQAVRFPAEGRGERIAHVSGSWEGTPGYFVFTLVRLPDGGELPVNHGFVPSGEKGADYAFHLPAEMIGIYRKSETLTGLAKSLTPVPDRDEGIFYARDPEGLISWLFGDTPPEEAFYIERSDNAGAGERPLGGTSRVDFPNNHLGYAMTWYGLAIGLIFIYGLMMRSTTRKT</sequence>
<name>A0A371RHG0_9PROT</name>
<keyword evidence="3 6" id="KW-0812">Transmembrane</keyword>
<evidence type="ECO:0000313" key="7">
    <source>
        <dbReference type="EMBL" id="RFB04888.1"/>
    </source>
</evidence>
<dbReference type="PROSITE" id="PS50895">
    <property type="entry name" value="SURF1"/>
    <property type="match status" value="1"/>
</dbReference>
<dbReference type="EMBL" id="QUQO01000001">
    <property type="protein sequence ID" value="RFB04888.1"/>
    <property type="molecule type" value="Genomic_DNA"/>
</dbReference>
<dbReference type="RefSeq" id="WP_116391519.1">
    <property type="nucleotide sequence ID" value="NZ_QUQO01000001.1"/>
</dbReference>
<reference evidence="7 8" key="1">
    <citation type="submission" date="2018-08" db="EMBL/GenBank/DDBJ databases">
        <title>Parvularcula sp. SM1705, isolated from surface water of the South Sea China.</title>
        <authorList>
            <person name="Sun L."/>
        </authorList>
    </citation>
    <scope>NUCLEOTIDE SEQUENCE [LARGE SCALE GENOMIC DNA]</scope>
    <source>
        <strain evidence="7 8">SM1705</strain>
    </source>
</reference>
<dbReference type="OrthoDB" id="6079986at2"/>
<comment type="caution">
    <text evidence="6">Lacks conserved residue(s) required for the propagation of feature annotation.</text>
</comment>
<comment type="caution">
    <text evidence="7">The sequence shown here is derived from an EMBL/GenBank/DDBJ whole genome shotgun (WGS) entry which is preliminary data.</text>
</comment>
<protein>
    <recommendedName>
        <fullName evidence="6">SURF1-like protein</fullName>
    </recommendedName>
</protein>
<dbReference type="AlphaFoldDB" id="A0A371RHG0"/>
<comment type="subcellular location">
    <subcellularLocation>
        <location evidence="6">Cell membrane</location>
        <topology evidence="6">Multi-pass membrane protein</topology>
    </subcellularLocation>
    <subcellularLocation>
        <location evidence="1">Membrane</location>
    </subcellularLocation>
</comment>
<dbReference type="Proteomes" id="UP000264589">
    <property type="component" value="Unassembled WGS sequence"/>
</dbReference>
<evidence type="ECO:0000256" key="1">
    <source>
        <dbReference type="ARBA" id="ARBA00004370"/>
    </source>
</evidence>
<dbReference type="GO" id="GO:0005886">
    <property type="term" value="C:plasma membrane"/>
    <property type="evidence" value="ECO:0007669"/>
    <property type="project" value="UniProtKB-SubCell"/>
</dbReference>
<keyword evidence="8" id="KW-1185">Reference proteome</keyword>
<dbReference type="InterPro" id="IPR002994">
    <property type="entry name" value="Surf1/Shy1"/>
</dbReference>
<dbReference type="InParanoid" id="A0A371RHG0"/>
<keyword evidence="6" id="KW-1003">Cell membrane</keyword>
<feature type="transmembrane region" description="Helical" evidence="6">
    <location>
        <begin position="208"/>
        <end position="228"/>
    </location>
</feature>
<keyword evidence="4 6" id="KW-1133">Transmembrane helix</keyword>
<gene>
    <name evidence="7" type="ORF">DX908_06080</name>
</gene>
<comment type="similarity">
    <text evidence="2 6">Belongs to the SURF1 family.</text>
</comment>